<comment type="subcellular location">
    <subcellularLocation>
        <location evidence="1">Membrane</location>
        <topology evidence="1">Multi-pass membrane protein</topology>
    </subcellularLocation>
</comment>
<dbReference type="AlphaFoldDB" id="A0A061AQ86"/>
<feature type="compositionally biased region" description="Polar residues" evidence="8">
    <location>
        <begin position="16"/>
        <end position="32"/>
    </location>
</feature>
<sequence>MSSGSELQDLSSSHSTPSEKSNANSKASTTVTVKETCNYTSTASTSVKKESASVSTTESTSEGWWANYKDGFSRALENDAENQIEETKGVIDNRRLIMITIGSGLGTGLLVGNGRALALGGPAGLLIGYLLVGVMLFFTMFNAGELAVAYPNLEGGFSGYGDRLSDPSFNFAVSWIYLINWLSVLPLEMVTACITIQYWTTSVNPCIFVTIFLVFIYASNFYGASGYAEAEFWMNLAKVLMLIGFIIVGIIVDCGGNSTSEYIGFRYFKDPGAFSHGFKGVCAVFVTSAFSLGGTEFMATTAADQEHPKKSIPKAMKHVGYRLIIFYFLSIFIVGLIVPYDSQSLMGSGKGSGTSPYVIGVMQLHKALAHVVNAVILIALLSVGNAAMYSSARTLLALAKQGAAPQYFNYVDKRGRPLRALILAAIIGLFSYIVAYPHQDVIFTWLLSISGVAALFAWAIINVCQIRLRAALKAQNKQENELGYKSPVGLWGSYIALIIIVLILIAQFWISLFPIGSSGPSATEFFKNDAGLIVVFFIYIVHKLFTKNWKLLVPASEIDLVSDRRVFSPEEHAADAARDAEERAQRNWLQATINFLF</sequence>
<evidence type="ECO:0000256" key="5">
    <source>
        <dbReference type="ARBA" id="ARBA00022970"/>
    </source>
</evidence>
<dbReference type="STRING" id="36022.A0A061AQ86"/>
<dbReference type="Gene3D" id="1.20.1740.10">
    <property type="entry name" value="Amino acid/polyamine transporter I"/>
    <property type="match status" value="1"/>
</dbReference>
<dbReference type="PANTHER" id="PTHR43341:SF17">
    <property type="entry name" value="GENERAL AMINO ACID PERMEASE AGP1-RELATED"/>
    <property type="match status" value="1"/>
</dbReference>
<evidence type="ECO:0000256" key="7">
    <source>
        <dbReference type="ARBA" id="ARBA00023136"/>
    </source>
</evidence>
<organism evidence="11">
    <name type="scientific">Cyberlindnera fabianii</name>
    <name type="common">Yeast</name>
    <name type="synonym">Hansenula fabianii</name>
    <dbReference type="NCBI Taxonomy" id="36022"/>
    <lineage>
        <taxon>Eukaryota</taxon>
        <taxon>Fungi</taxon>
        <taxon>Dikarya</taxon>
        <taxon>Ascomycota</taxon>
        <taxon>Saccharomycotina</taxon>
        <taxon>Saccharomycetes</taxon>
        <taxon>Phaffomycetales</taxon>
        <taxon>Phaffomycetaceae</taxon>
        <taxon>Cyberlindnera</taxon>
    </lineage>
</organism>
<dbReference type="PANTHER" id="PTHR43341">
    <property type="entry name" value="AMINO ACID PERMEASE"/>
    <property type="match status" value="1"/>
</dbReference>
<dbReference type="InterPro" id="IPR004840">
    <property type="entry name" value="Amino_acid_permease_CS"/>
</dbReference>
<dbReference type="OMA" id="WTTICIA"/>
<keyword evidence="13" id="KW-1185">Reference proteome</keyword>
<feature type="transmembrane region" description="Helical" evidence="9">
    <location>
        <begin position="367"/>
        <end position="388"/>
    </location>
</feature>
<feature type="region of interest" description="Disordered" evidence="8">
    <location>
        <begin position="1"/>
        <end position="32"/>
    </location>
</feature>
<dbReference type="EMBL" id="LK052886">
    <property type="protein sequence ID" value="CDR37487.1"/>
    <property type="molecule type" value="Genomic_DNA"/>
</dbReference>
<feature type="transmembrane region" description="Helical" evidence="9">
    <location>
        <begin position="126"/>
        <end position="149"/>
    </location>
</feature>
<feature type="transmembrane region" description="Helical" evidence="9">
    <location>
        <begin position="169"/>
        <end position="187"/>
    </location>
</feature>
<accession>A0A061AQ86</accession>
<keyword evidence="5" id="KW-0029">Amino-acid transport</keyword>
<dbReference type="VEuPathDB" id="FungiDB:BON22_0355"/>
<dbReference type="InterPro" id="IPR050524">
    <property type="entry name" value="APC_YAT"/>
</dbReference>
<keyword evidence="6 9" id="KW-1133">Transmembrane helix</keyword>
<feature type="transmembrane region" description="Helical" evidence="9">
    <location>
        <begin position="96"/>
        <end position="114"/>
    </location>
</feature>
<dbReference type="FunFam" id="1.20.1740.10:FF:000017">
    <property type="entry name" value="Amino acid permease"/>
    <property type="match status" value="1"/>
</dbReference>
<gene>
    <name evidence="12" type="ORF">BON22_0355</name>
    <name evidence="11" type="ORF">CYFA0S_01e11122g</name>
</gene>
<protein>
    <submittedName>
        <fullName evidence="11">CYFA0S01e11122g1_1</fullName>
    </submittedName>
    <submittedName>
        <fullName evidence="12">General amino acid permease AGP1</fullName>
    </submittedName>
</protein>
<evidence type="ECO:0000256" key="2">
    <source>
        <dbReference type="ARBA" id="ARBA00006983"/>
    </source>
</evidence>
<dbReference type="PROSITE" id="PS00218">
    <property type="entry name" value="AMINO_ACID_PERMEASE_1"/>
    <property type="match status" value="1"/>
</dbReference>
<feature type="transmembrane region" description="Helical" evidence="9">
    <location>
        <begin position="319"/>
        <end position="340"/>
    </location>
</feature>
<evidence type="ECO:0000256" key="8">
    <source>
        <dbReference type="SAM" id="MobiDB-lite"/>
    </source>
</evidence>
<name>A0A061AQ86_CYBFA</name>
<dbReference type="GO" id="GO:0016020">
    <property type="term" value="C:membrane"/>
    <property type="evidence" value="ECO:0007669"/>
    <property type="project" value="UniProtKB-SubCell"/>
</dbReference>
<reference evidence="11" key="1">
    <citation type="journal article" date="2014" name="Genome Announc.">
        <title>Genome sequence of the yeast Cyberlindnera fabianii (Hansenula fabianii).</title>
        <authorList>
            <person name="Freel K.C."/>
            <person name="Sarilar V."/>
            <person name="Neuveglise C."/>
            <person name="Devillers H."/>
            <person name="Friedrich A."/>
            <person name="Schacherer J."/>
        </authorList>
    </citation>
    <scope>NUCLEOTIDE SEQUENCE</scope>
    <source>
        <strain evidence="11">YJS4271</strain>
    </source>
</reference>
<feature type="transmembrane region" description="Helical" evidence="9">
    <location>
        <begin position="418"/>
        <end position="436"/>
    </location>
</feature>
<evidence type="ECO:0000256" key="9">
    <source>
        <dbReference type="SAM" id="Phobius"/>
    </source>
</evidence>
<evidence type="ECO:0000256" key="4">
    <source>
        <dbReference type="ARBA" id="ARBA00022692"/>
    </source>
</evidence>
<evidence type="ECO:0000313" key="12">
    <source>
        <dbReference type="EMBL" id="ONH69571.1"/>
    </source>
</evidence>
<evidence type="ECO:0000256" key="1">
    <source>
        <dbReference type="ARBA" id="ARBA00004141"/>
    </source>
</evidence>
<feature type="domain" description="Amino acid permease/ SLC12A" evidence="10">
    <location>
        <begin position="96"/>
        <end position="551"/>
    </location>
</feature>
<dbReference type="Proteomes" id="UP000189513">
    <property type="component" value="Unassembled WGS sequence"/>
</dbReference>
<feature type="transmembrane region" description="Helical" evidence="9">
    <location>
        <begin position="199"/>
        <end position="220"/>
    </location>
</feature>
<keyword evidence="4 9" id="KW-0812">Transmembrane</keyword>
<proteinExistence type="inferred from homology"/>
<comment type="similarity">
    <text evidence="2">Belongs to the amino acid-polyamine-organocation (APC) superfamily. YAT (TC 2.A.3.10) family.</text>
</comment>
<keyword evidence="7 9" id="KW-0472">Membrane</keyword>
<keyword evidence="3" id="KW-0813">Transport</keyword>
<evidence type="ECO:0000256" key="6">
    <source>
        <dbReference type="ARBA" id="ARBA00022989"/>
    </source>
</evidence>
<dbReference type="GO" id="GO:0015171">
    <property type="term" value="F:amino acid transmembrane transporter activity"/>
    <property type="evidence" value="ECO:0007669"/>
    <property type="project" value="TreeGrafter"/>
</dbReference>
<evidence type="ECO:0000256" key="3">
    <source>
        <dbReference type="ARBA" id="ARBA00022448"/>
    </source>
</evidence>
<feature type="compositionally biased region" description="Low complexity" evidence="8">
    <location>
        <begin position="1"/>
        <end position="15"/>
    </location>
</feature>
<evidence type="ECO:0000313" key="11">
    <source>
        <dbReference type="EMBL" id="CDR37487.1"/>
    </source>
</evidence>
<feature type="transmembrane region" description="Helical" evidence="9">
    <location>
        <begin position="488"/>
        <end position="510"/>
    </location>
</feature>
<dbReference type="InterPro" id="IPR004841">
    <property type="entry name" value="AA-permease/SLC12A_dom"/>
</dbReference>
<dbReference type="PIRSF" id="PIRSF006060">
    <property type="entry name" value="AA_transporter"/>
    <property type="match status" value="1"/>
</dbReference>
<dbReference type="OrthoDB" id="3900342at2759"/>
<evidence type="ECO:0000259" key="10">
    <source>
        <dbReference type="Pfam" id="PF00324"/>
    </source>
</evidence>
<reference evidence="13" key="2">
    <citation type="journal article" date="2017" name="Genome Announc.">
        <title>Genome sequences of Cyberlindnera fabianii 65, Pichia kudriavzevii 129, and Saccharomyces cerevisiae 131 isolated from fermented masau fruits in Zimbabwe.</title>
        <authorList>
            <person name="van Rijswijck I.M.H."/>
            <person name="Derks M.F.L."/>
            <person name="Abee T."/>
            <person name="de Ridder D."/>
            <person name="Smid E.J."/>
        </authorList>
    </citation>
    <scope>NUCLEOTIDE SEQUENCE [LARGE SCALE GENOMIC DNA]</scope>
    <source>
        <strain evidence="13">65</strain>
    </source>
</reference>
<dbReference type="Pfam" id="PF00324">
    <property type="entry name" value="AA_permease"/>
    <property type="match status" value="1"/>
</dbReference>
<dbReference type="EMBL" id="MPUK01000001">
    <property type="protein sequence ID" value="ONH69571.1"/>
    <property type="molecule type" value="Genomic_DNA"/>
</dbReference>
<reference evidence="12" key="3">
    <citation type="submission" date="2017-01" db="EMBL/GenBank/DDBJ databases">
        <authorList>
            <person name="Mah S.A."/>
            <person name="Swanson W.J."/>
            <person name="Moy G.W."/>
            <person name="Vacquier V.D."/>
        </authorList>
    </citation>
    <scope>NUCLEOTIDE SEQUENCE [LARGE SCALE GENOMIC DNA]</scope>
    <source>
        <strain evidence="12">65</strain>
    </source>
</reference>
<feature type="transmembrane region" description="Helical" evidence="9">
    <location>
        <begin position="442"/>
        <end position="468"/>
    </location>
</feature>
<feature type="transmembrane region" description="Helical" evidence="9">
    <location>
        <begin position="530"/>
        <end position="546"/>
    </location>
</feature>
<evidence type="ECO:0000313" key="13">
    <source>
        <dbReference type="Proteomes" id="UP000189513"/>
    </source>
</evidence>
<feature type="transmembrane region" description="Helical" evidence="9">
    <location>
        <begin position="232"/>
        <end position="252"/>
    </location>
</feature>